<dbReference type="PIRSF" id="PIRSF010372">
    <property type="entry name" value="PaiB"/>
    <property type="match status" value="1"/>
</dbReference>
<dbReference type="InterPro" id="IPR012349">
    <property type="entry name" value="Split_barrel_FMN-bd"/>
</dbReference>
<dbReference type="InterPro" id="IPR007396">
    <property type="entry name" value="TR_PAI2-type"/>
</dbReference>
<evidence type="ECO:0000313" key="1">
    <source>
        <dbReference type="EMBL" id="RDI17735.1"/>
    </source>
</evidence>
<sequence>MYVPDHYRNADPAAALAWLRRYPFGTLITRGPEGEPVATSLPFFAQSDATGTLRLVSHLARRNPHAASLASGMRGLVVVNGPSAYISPHWYESAANVPTWNYVGLQWEGVLRVIADRQDLLDLMQRSVRAFEPDGENGWHMGKAPADHVDRLIEGVVGFELTVEVAHCMEKLSQNKATDRAVIQSRLQAGTPGFGPLVAQLMEEVAK</sequence>
<protein>
    <submittedName>
        <fullName evidence="1">PaiB family negative transcriptional regulator</fullName>
    </submittedName>
</protein>
<dbReference type="PANTHER" id="PTHR35802:SF1">
    <property type="entry name" value="PROTEASE SYNTHASE AND SPORULATION PROTEIN PAI 2"/>
    <property type="match status" value="1"/>
</dbReference>
<organism evidence="1 2">
    <name type="scientific">Pseudacidovorax intermedius</name>
    <dbReference type="NCBI Taxonomy" id="433924"/>
    <lineage>
        <taxon>Bacteria</taxon>
        <taxon>Pseudomonadati</taxon>
        <taxon>Pseudomonadota</taxon>
        <taxon>Betaproteobacteria</taxon>
        <taxon>Burkholderiales</taxon>
        <taxon>Comamonadaceae</taxon>
        <taxon>Pseudacidovorax</taxon>
    </lineage>
</organism>
<evidence type="ECO:0000313" key="2">
    <source>
        <dbReference type="Proteomes" id="UP000255265"/>
    </source>
</evidence>
<dbReference type="Proteomes" id="UP000255265">
    <property type="component" value="Unassembled WGS sequence"/>
</dbReference>
<accession>A0A370F7Y3</accession>
<dbReference type="SUPFAM" id="SSF50475">
    <property type="entry name" value="FMN-binding split barrel"/>
    <property type="match status" value="1"/>
</dbReference>
<dbReference type="RefSeq" id="WP_114804826.1">
    <property type="nucleotide sequence ID" value="NZ_QQAV01000016.1"/>
</dbReference>
<keyword evidence="2" id="KW-1185">Reference proteome</keyword>
<dbReference type="Gene3D" id="2.30.110.10">
    <property type="entry name" value="Electron Transport, Fmn-binding Protein, Chain A"/>
    <property type="match status" value="1"/>
</dbReference>
<dbReference type="AlphaFoldDB" id="A0A370F7Y3"/>
<dbReference type="Pfam" id="PF04299">
    <property type="entry name" value="FMN_bind_2"/>
    <property type="match status" value="1"/>
</dbReference>
<name>A0A370F7Y3_9BURK</name>
<reference evidence="1 2" key="1">
    <citation type="submission" date="2018-07" db="EMBL/GenBank/DDBJ databases">
        <title>Genomic Encyclopedia of Type Strains, Phase IV (KMG-IV): sequencing the most valuable type-strain genomes for metagenomic binning, comparative biology and taxonomic classification.</title>
        <authorList>
            <person name="Goeker M."/>
        </authorList>
    </citation>
    <scope>NUCLEOTIDE SEQUENCE [LARGE SCALE GENOMIC DNA]</scope>
    <source>
        <strain evidence="1 2">DSM 21352</strain>
    </source>
</reference>
<dbReference type="OrthoDB" id="9794948at2"/>
<comment type="caution">
    <text evidence="1">The sequence shown here is derived from an EMBL/GenBank/DDBJ whole genome shotgun (WGS) entry which is preliminary data.</text>
</comment>
<gene>
    <name evidence="1" type="ORF">DFR41_11662</name>
</gene>
<dbReference type="PANTHER" id="PTHR35802">
    <property type="entry name" value="PROTEASE SYNTHASE AND SPORULATION PROTEIN PAI 2"/>
    <property type="match status" value="1"/>
</dbReference>
<proteinExistence type="predicted"/>
<dbReference type="EMBL" id="QQAV01000016">
    <property type="protein sequence ID" value="RDI17735.1"/>
    <property type="molecule type" value="Genomic_DNA"/>
</dbReference>